<evidence type="ECO:0000313" key="2">
    <source>
        <dbReference type="EMBL" id="KAK2709945.1"/>
    </source>
</evidence>
<feature type="domain" description="PPM-type phosphatase" evidence="1">
    <location>
        <begin position="39"/>
        <end position="369"/>
    </location>
</feature>
<accession>A0AA88HDC8</accession>
<sequence length="489" mass="54485">MVVGKTLGYLPSFESHPRTWTDDLPLCPLTGVGNSPSQFYREDGQRRQGHPNEDRTFHFRIDDSFCLYGMFDGHEGSHVSEFASQKMPAEILLGQLKESSSSAEVKEVLKQAFTLVERGYFESLDDILAQRADLQGKLPEGTSDYDAMKEYPEIVAQLSDLNRRVGAGSTAIVSLIFKERLYAAGVGNGRILICRTDDYGQIHVEELLPKHDVINEKELIRLGELDIDRENASTGLRLLCQGNTRCIGNYLVKGGYKECEHLSAATSEPVIHDPTIVGDVPVDESCRFMLIMTDGLVKAVEEVSDTKDPNMEIVQLTIKQFNTQSTIMGVAQAVIDQIVRCHHERFLSEEPLSRKFNGHGDMTLLVRNFTYPMPNALLRNVTRSVESSSRQLISPSSTISSQKSVVVKDSSSCDLDCSCDTLTHLATSSSTDSSEMQIRRGNQLPLNADGKIAPYVNFSGYYKSVEDARRKGLLSKGIDYYYEASFFDL</sequence>
<dbReference type="PANTHER" id="PTHR13832:SF533">
    <property type="entry name" value="TGF-BETA-ACTIVATED KINASE 1 AND MAP3K7-BINDING PROTEIN 1"/>
    <property type="match status" value="1"/>
</dbReference>
<comment type="caution">
    <text evidence="2">The sequence shown here is derived from an EMBL/GenBank/DDBJ whole genome shotgun (WGS) entry which is preliminary data.</text>
</comment>
<gene>
    <name evidence="2" type="ORF">QYM36_013581</name>
</gene>
<dbReference type="EMBL" id="JAVRJZ010000017">
    <property type="protein sequence ID" value="KAK2709945.1"/>
    <property type="molecule type" value="Genomic_DNA"/>
</dbReference>
<dbReference type="Proteomes" id="UP001187531">
    <property type="component" value="Unassembled WGS sequence"/>
</dbReference>
<dbReference type="GO" id="GO:0004722">
    <property type="term" value="F:protein serine/threonine phosphatase activity"/>
    <property type="evidence" value="ECO:0007669"/>
    <property type="project" value="InterPro"/>
</dbReference>
<dbReference type="PANTHER" id="PTHR13832">
    <property type="entry name" value="PROTEIN PHOSPHATASE 2C"/>
    <property type="match status" value="1"/>
</dbReference>
<dbReference type="SUPFAM" id="SSF81606">
    <property type="entry name" value="PP2C-like"/>
    <property type="match status" value="1"/>
</dbReference>
<reference evidence="2" key="1">
    <citation type="submission" date="2023-07" db="EMBL/GenBank/DDBJ databases">
        <title>Chromosome-level genome assembly of Artemia franciscana.</title>
        <authorList>
            <person name="Jo E."/>
        </authorList>
    </citation>
    <scope>NUCLEOTIDE SEQUENCE</scope>
    <source>
        <tissue evidence="2">Whole body</tissue>
    </source>
</reference>
<dbReference type="InterPro" id="IPR036457">
    <property type="entry name" value="PPM-type-like_dom_sf"/>
</dbReference>
<dbReference type="AlphaFoldDB" id="A0AA88HDC8"/>
<proteinExistence type="predicted"/>
<dbReference type="CDD" id="cd00143">
    <property type="entry name" value="PP2Cc"/>
    <property type="match status" value="1"/>
</dbReference>
<dbReference type="SMART" id="SM00332">
    <property type="entry name" value="PP2Cc"/>
    <property type="match status" value="1"/>
</dbReference>
<dbReference type="Pfam" id="PF00481">
    <property type="entry name" value="PP2C"/>
    <property type="match status" value="1"/>
</dbReference>
<name>A0AA88HDC8_ARTSF</name>
<protein>
    <recommendedName>
        <fullName evidence="1">PPM-type phosphatase domain-containing protein</fullName>
    </recommendedName>
</protein>
<dbReference type="InterPro" id="IPR001932">
    <property type="entry name" value="PPM-type_phosphatase-like_dom"/>
</dbReference>
<organism evidence="2 3">
    <name type="scientific">Artemia franciscana</name>
    <name type="common">Brine shrimp</name>
    <name type="synonym">Artemia sanfranciscana</name>
    <dbReference type="NCBI Taxonomy" id="6661"/>
    <lineage>
        <taxon>Eukaryota</taxon>
        <taxon>Metazoa</taxon>
        <taxon>Ecdysozoa</taxon>
        <taxon>Arthropoda</taxon>
        <taxon>Crustacea</taxon>
        <taxon>Branchiopoda</taxon>
        <taxon>Anostraca</taxon>
        <taxon>Artemiidae</taxon>
        <taxon>Artemia</taxon>
    </lineage>
</organism>
<keyword evidence="3" id="KW-1185">Reference proteome</keyword>
<dbReference type="Gene3D" id="3.60.40.10">
    <property type="entry name" value="PPM-type phosphatase domain"/>
    <property type="match status" value="1"/>
</dbReference>
<dbReference type="PROSITE" id="PS51746">
    <property type="entry name" value="PPM_2"/>
    <property type="match status" value="1"/>
</dbReference>
<evidence type="ECO:0000259" key="1">
    <source>
        <dbReference type="PROSITE" id="PS51746"/>
    </source>
</evidence>
<dbReference type="InterPro" id="IPR015655">
    <property type="entry name" value="PP2C"/>
</dbReference>
<evidence type="ECO:0000313" key="3">
    <source>
        <dbReference type="Proteomes" id="UP001187531"/>
    </source>
</evidence>